<comment type="catalytic activity">
    <reaction evidence="3">
        <text>adenosine 5'-phosphoramidate + H2O = NH4(+) + AMP</text>
        <dbReference type="Rhea" id="RHEA:67916"/>
        <dbReference type="ChEBI" id="CHEBI:15377"/>
        <dbReference type="ChEBI" id="CHEBI:28938"/>
        <dbReference type="ChEBI" id="CHEBI:57890"/>
        <dbReference type="ChEBI" id="CHEBI:456215"/>
    </reaction>
</comment>
<reference evidence="5" key="1">
    <citation type="journal article" date="2010" name="Science">
        <title>Plasticity of animal genome architecture unmasked by rapid evolution of a pelagic tunicate.</title>
        <authorList>
            <person name="Denoeud F."/>
            <person name="Henriet S."/>
            <person name="Mungpakdee S."/>
            <person name="Aury J.M."/>
            <person name="Da Silva C."/>
            <person name="Brinkmann H."/>
            <person name="Mikhaleva J."/>
            <person name="Olsen L.C."/>
            <person name="Jubin C."/>
            <person name="Canestro C."/>
            <person name="Bouquet J.M."/>
            <person name="Danks G."/>
            <person name="Poulain J."/>
            <person name="Campsteijn C."/>
            <person name="Adamski M."/>
            <person name="Cross I."/>
            <person name="Yadetie F."/>
            <person name="Muffato M."/>
            <person name="Louis A."/>
            <person name="Butcher S."/>
            <person name="Tsagkogeorga G."/>
            <person name="Konrad A."/>
            <person name="Singh S."/>
            <person name="Jensen M.F."/>
            <person name="Cong E.H."/>
            <person name="Eikeseth-Otteraa H."/>
            <person name="Noel B."/>
            <person name="Anthouard V."/>
            <person name="Porcel B.M."/>
            <person name="Kachouri-Lafond R."/>
            <person name="Nishino A."/>
            <person name="Ugolini M."/>
            <person name="Chourrout P."/>
            <person name="Nishida H."/>
            <person name="Aasland R."/>
            <person name="Huzurbazar S."/>
            <person name="Westhof E."/>
            <person name="Delsuc F."/>
            <person name="Lehrach H."/>
            <person name="Reinhardt R."/>
            <person name="Weissenbach J."/>
            <person name="Roy S.W."/>
            <person name="Artiguenave F."/>
            <person name="Postlethwait J.H."/>
            <person name="Manak J.R."/>
            <person name="Thompson E.M."/>
            <person name="Jaillon O."/>
            <person name="Du Pasquier L."/>
            <person name="Boudinot P."/>
            <person name="Liberles D.A."/>
            <person name="Volff J.N."/>
            <person name="Philippe H."/>
            <person name="Lenhard B."/>
            <person name="Roest Crollius H."/>
            <person name="Wincker P."/>
            <person name="Chourrout D."/>
        </authorList>
    </citation>
    <scope>NUCLEOTIDE SEQUENCE [LARGE SCALE GENOMIC DNA]</scope>
</reference>
<dbReference type="AlphaFoldDB" id="E4X9P7"/>
<dbReference type="InterPro" id="IPR036265">
    <property type="entry name" value="HIT-like_sf"/>
</dbReference>
<gene>
    <name evidence="5" type="ORF">GSOID_T00005062001</name>
</gene>
<protein>
    <recommendedName>
        <fullName evidence="7">HIT domain-containing protein</fullName>
    </recommendedName>
</protein>
<dbReference type="EMBL" id="FN653031">
    <property type="protein sequence ID" value="CBY08490.1"/>
    <property type="molecule type" value="Genomic_DNA"/>
</dbReference>
<keyword evidence="6" id="KW-1185">Reference proteome</keyword>
<dbReference type="Gene3D" id="3.30.428.10">
    <property type="entry name" value="HIT-like"/>
    <property type="match status" value="1"/>
</dbReference>
<dbReference type="FunCoup" id="E4X9P7">
    <property type="interactions" value="307"/>
</dbReference>
<dbReference type="PANTHER" id="PTHR12486">
    <property type="entry name" value="APRATAXIN-RELATED"/>
    <property type="match status" value="1"/>
</dbReference>
<proteinExistence type="inferred from homology"/>
<dbReference type="GO" id="GO:0016787">
    <property type="term" value="F:hydrolase activity"/>
    <property type="evidence" value="ECO:0007669"/>
    <property type="project" value="UniProtKB-KW"/>
</dbReference>
<accession>E4X9P7</accession>
<organism evidence="5">
    <name type="scientific">Oikopleura dioica</name>
    <name type="common">Tunicate</name>
    <dbReference type="NCBI Taxonomy" id="34765"/>
    <lineage>
        <taxon>Eukaryota</taxon>
        <taxon>Metazoa</taxon>
        <taxon>Chordata</taxon>
        <taxon>Tunicata</taxon>
        <taxon>Appendicularia</taxon>
        <taxon>Copelata</taxon>
        <taxon>Oikopleuridae</taxon>
        <taxon>Oikopleura</taxon>
    </lineage>
</organism>
<dbReference type="InParanoid" id="E4X9P7"/>
<evidence type="ECO:0000313" key="6">
    <source>
        <dbReference type="Proteomes" id="UP000001307"/>
    </source>
</evidence>
<evidence type="ECO:0000256" key="2">
    <source>
        <dbReference type="ARBA" id="ARBA00022801"/>
    </source>
</evidence>
<dbReference type="Pfam" id="PF11969">
    <property type="entry name" value="DcpS_C"/>
    <property type="match status" value="1"/>
</dbReference>
<evidence type="ECO:0008006" key="7">
    <source>
        <dbReference type="Google" id="ProtNLM"/>
    </source>
</evidence>
<evidence type="ECO:0000256" key="3">
    <source>
        <dbReference type="ARBA" id="ARBA00024472"/>
    </source>
</evidence>
<comment type="similarity">
    <text evidence="4">Belongs to the HINT family.</text>
</comment>
<dbReference type="PANTHER" id="PTHR12486:SF5">
    <property type="entry name" value="ADENOSINE 5'-MONOPHOSPHORAMIDASE HINT3"/>
    <property type="match status" value="1"/>
</dbReference>
<dbReference type="OrthoDB" id="1915375at2759"/>
<dbReference type="SUPFAM" id="SSF54197">
    <property type="entry name" value="HIT-like"/>
    <property type="match status" value="1"/>
</dbReference>
<sequence>MSRTKRGCLFCGIIAGVEPGRIRASRERFTIIDDLYPEYNHTLALPNEHIENASTLTKEDIPLLLQMAESSLDVLRAQYGTALDESQVVMGYHWPPFNSQSHLHLHLLYPTSEFSFLHKLRFLPRSPWFIRHSDLISRLEKSS</sequence>
<evidence type="ECO:0000256" key="4">
    <source>
        <dbReference type="ARBA" id="ARBA00025764"/>
    </source>
</evidence>
<keyword evidence="2" id="KW-0378">Hydrolase</keyword>
<evidence type="ECO:0000256" key="1">
    <source>
        <dbReference type="ARBA" id="ARBA00022741"/>
    </source>
</evidence>
<evidence type="ECO:0000313" key="5">
    <source>
        <dbReference type="EMBL" id="CBY08490.1"/>
    </source>
</evidence>
<dbReference type="GO" id="GO:0000166">
    <property type="term" value="F:nucleotide binding"/>
    <property type="evidence" value="ECO:0007669"/>
    <property type="project" value="UniProtKB-KW"/>
</dbReference>
<name>E4X9P7_OIKDI</name>
<keyword evidence="1" id="KW-0547">Nucleotide-binding</keyword>
<dbReference type="Proteomes" id="UP000001307">
    <property type="component" value="Unassembled WGS sequence"/>
</dbReference>